<evidence type="ECO:0000313" key="2">
    <source>
        <dbReference type="EMBL" id="CAF4317922.1"/>
    </source>
</evidence>
<dbReference type="EMBL" id="CAJOBH010009946">
    <property type="protein sequence ID" value="CAF4153048.1"/>
    <property type="molecule type" value="Genomic_DNA"/>
</dbReference>
<evidence type="ECO:0000313" key="3">
    <source>
        <dbReference type="Proteomes" id="UP000681967"/>
    </source>
</evidence>
<accession>A0A8S2RAB5</accession>
<gene>
    <name evidence="1" type="ORF">BYL167_LOCUS21638</name>
    <name evidence="2" type="ORF">GIL414_LOCUS26579</name>
</gene>
<dbReference type="Proteomes" id="UP000681967">
    <property type="component" value="Unassembled WGS sequence"/>
</dbReference>
<name>A0A8S2RAB5_9BILA</name>
<reference evidence="1" key="1">
    <citation type="submission" date="2021-02" db="EMBL/GenBank/DDBJ databases">
        <authorList>
            <person name="Nowell W R."/>
        </authorList>
    </citation>
    <scope>NUCLEOTIDE SEQUENCE</scope>
</reference>
<dbReference type="Proteomes" id="UP000681720">
    <property type="component" value="Unassembled WGS sequence"/>
</dbReference>
<proteinExistence type="predicted"/>
<sequence>MSKLCTKQDGIEVVQLNPVNQHDEIAAKFVATQNEFRENLKTRFSSPEWLEAIDFSKFVIVGGGVVNALCQSQFPDSAEQDVNLISIAIDEIEFEAAVTTTINKLHGIALKHLKHQINVEKVIKSSVHSLSCKPWQQNPSLSTV</sequence>
<organism evidence="1 3">
    <name type="scientific">Rotaria magnacalcarata</name>
    <dbReference type="NCBI Taxonomy" id="392030"/>
    <lineage>
        <taxon>Eukaryota</taxon>
        <taxon>Metazoa</taxon>
        <taxon>Spiralia</taxon>
        <taxon>Gnathifera</taxon>
        <taxon>Rotifera</taxon>
        <taxon>Eurotatoria</taxon>
        <taxon>Bdelloidea</taxon>
        <taxon>Philodinida</taxon>
        <taxon>Philodinidae</taxon>
        <taxon>Rotaria</taxon>
    </lineage>
</organism>
<protein>
    <submittedName>
        <fullName evidence="1">Uncharacterized protein</fullName>
    </submittedName>
</protein>
<comment type="caution">
    <text evidence="1">The sequence shown here is derived from an EMBL/GenBank/DDBJ whole genome shotgun (WGS) entry which is preliminary data.</text>
</comment>
<dbReference type="EMBL" id="CAJOBJ010039381">
    <property type="protein sequence ID" value="CAF4317922.1"/>
    <property type="molecule type" value="Genomic_DNA"/>
</dbReference>
<evidence type="ECO:0000313" key="1">
    <source>
        <dbReference type="EMBL" id="CAF4153048.1"/>
    </source>
</evidence>
<dbReference type="AlphaFoldDB" id="A0A8S2RAB5"/>